<dbReference type="AlphaFoldDB" id="A0ABD3N2B2"/>
<organism evidence="1 2">
    <name type="scientific">Cyclotella atomus</name>
    <dbReference type="NCBI Taxonomy" id="382360"/>
    <lineage>
        <taxon>Eukaryota</taxon>
        <taxon>Sar</taxon>
        <taxon>Stramenopiles</taxon>
        <taxon>Ochrophyta</taxon>
        <taxon>Bacillariophyta</taxon>
        <taxon>Coscinodiscophyceae</taxon>
        <taxon>Thalassiosirophycidae</taxon>
        <taxon>Stephanodiscales</taxon>
        <taxon>Stephanodiscaceae</taxon>
        <taxon>Cyclotella</taxon>
    </lineage>
</organism>
<proteinExistence type="predicted"/>
<accession>A0ABD3N2B2</accession>
<gene>
    <name evidence="1" type="ORF">ACHAWO_003674</name>
</gene>
<keyword evidence="2" id="KW-1185">Reference proteome</keyword>
<sequence length="312" mass="35680">MKRAPTPEEHHQISTSFKRVKISTSPGELRLDRDIDLLLHSSKWMPCSQENHPPSSSGRIVELHSNNGSTLIRDAVDPLRIKLTLVQSRERWTFVLQLPRMYPHVPPVVTRVSREILPELSTSGGCDGLSAVMVASSVMQRGEPPVPDVVLVRCAPPCFENNRMELCSHEEEEGLWEIDSETSVYREWSPVSSLGELIEFLISIPEKRRQWWSVEANRRSHLQWMRSCSMVTPVMQNLSDAQPPSLMPSRQYSNQIMRSPQRCHKEQQQQYPSSPCDMEAESLEAIEGSPFIANRFDVGYERGSVMHHWGVR</sequence>
<protein>
    <submittedName>
        <fullName evidence="1">Uncharacterized protein</fullName>
    </submittedName>
</protein>
<reference evidence="1 2" key="1">
    <citation type="submission" date="2024-10" db="EMBL/GenBank/DDBJ databases">
        <title>Updated reference genomes for cyclostephanoid diatoms.</title>
        <authorList>
            <person name="Roberts W.R."/>
            <person name="Alverson A.J."/>
        </authorList>
    </citation>
    <scope>NUCLEOTIDE SEQUENCE [LARGE SCALE GENOMIC DNA]</scope>
    <source>
        <strain evidence="1 2">AJA010-31</strain>
    </source>
</reference>
<evidence type="ECO:0000313" key="2">
    <source>
        <dbReference type="Proteomes" id="UP001530400"/>
    </source>
</evidence>
<dbReference type="EMBL" id="JALLPJ020001315">
    <property type="protein sequence ID" value="KAL3770269.1"/>
    <property type="molecule type" value="Genomic_DNA"/>
</dbReference>
<comment type="caution">
    <text evidence="1">The sequence shown here is derived from an EMBL/GenBank/DDBJ whole genome shotgun (WGS) entry which is preliminary data.</text>
</comment>
<dbReference type="Proteomes" id="UP001530400">
    <property type="component" value="Unassembled WGS sequence"/>
</dbReference>
<evidence type="ECO:0000313" key="1">
    <source>
        <dbReference type="EMBL" id="KAL3770269.1"/>
    </source>
</evidence>
<name>A0ABD3N2B2_9STRA</name>